<keyword evidence="4" id="KW-1185">Reference proteome</keyword>
<dbReference type="AlphaFoldDB" id="A0A812V2H4"/>
<proteinExistence type="predicted"/>
<dbReference type="PANTHER" id="PTHR45774">
    <property type="entry name" value="BTB/POZ DOMAIN-CONTAINING"/>
    <property type="match status" value="1"/>
</dbReference>
<dbReference type="InterPro" id="IPR000210">
    <property type="entry name" value="BTB/POZ_dom"/>
</dbReference>
<dbReference type="SMART" id="SM00225">
    <property type="entry name" value="BTB"/>
    <property type="match status" value="1"/>
</dbReference>
<dbReference type="Pfam" id="PF00651">
    <property type="entry name" value="BTB"/>
    <property type="match status" value="1"/>
</dbReference>
<feature type="region of interest" description="Disordered" evidence="1">
    <location>
        <begin position="216"/>
        <end position="238"/>
    </location>
</feature>
<dbReference type="SUPFAM" id="SSF54695">
    <property type="entry name" value="POZ domain"/>
    <property type="match status" value="1"/>
</dbReference>
<sequence>MADPDFKQAQDRWSERLLSEERFADAVAILGAEGQRVPFIRAHLAALSEPLCAALYGDFKENATREITLKDVDAEAFDVMQRSSHHLDCKLTPERAISTLQAAKLYLIDDLSRHCLRYLTSLQQSELDLKVRTITAALKMSYCLPEDLLLRYCREMLLNSKGLIESPAFAEAHGSIIHALIQLDELEVNEEVLWSQLVEWSSNAVRKPEMLGPYADAVGTSTKRQKGESDGDDGLGGNEKAQRSAIIRMIAKHMRFAGVSKEFFFDSVRTWLPREDSDAVIGCLWLGRQSPDVWACKRQGLPTSERIPAANVTVTQERPDAQGQGVQALLAGSVWKPPATNSRLKISAPASMSKVALNFSPQGSVWNCHLQYTVLTGVFKTQPSSIDVEGRTLTFEFGRPLRTCWIHPGTLPEDAASLTQVTIFRRKARADVAEEAASRLCKNLFPSSTDAASSH</sequence>
<organism evidence="3 4">
    <name type="scientific">Symbiodinium natans</name>
    <dbReference type="NCBI Taxonomy" id="878477"/>
    <lineage>
        <taxon>Eukaryota</taxon>
        <taxon>Sar</taxon>
        <taxon>Alveolata</taxon>
        <taxon>Dinophyceae</taxon>
        <taxon>Suessiales</taxon>
        <taxon>Symbiodiniaceae</taxon>
        <taxon>Symbiodinium</taxon>
    </lineage>
</organism>
<evidence type="ECO:0000259" key="2">
    <source>
        <dbReference type="SMART" id="SM00225"/>
    </source>
</evidence>
<dbReference type="Proteomes" id="UP000604046">
    <property type="component" value="Unassembled WGS sequence"/>
</dbReference>
<dbReference type="PANTHER" id="PTHR45774:SF3">
    <property type="entry name" value="BTB (POZ) DOMAIN-CONTAINING 2B-RELATED"/>
    <property type="match status" value="1"/>
</dbReference>
<evidence type="ECO:0000313" key="3">
    <source>
        <dbReference type="EMBL" id="CAE7598212.1"/>
    </source>
</evidence>
<protein>
    <submittedName>
        <fullName evidence="3">Btbd6a protein</fullName>
    </submittedName>
</protein>
<evidence type="ECO:0000256" key="1">
    <source>
        <dbReference type="SAM" id="MobiDB-lite"/>
    </source>
</evidence>
<dbReference type="InterPro" id="IPR011333">
    <property type="entry name" value="SKP1/BTB/POZ_sf"/>
</dbReference>
<feature type="domain" description="BTB" evidence="2">
    <location>
        <begin position="26"/>
        <end position="123"/>
    </location>
</feature>
<comment type="caution">
    <text evidence="3">The sequence shown here is derived from an EMBL/GenBank/DDBJ whole genome shotgun (WGS) entry which is preliminary data.</text>
</comment>
<reference evidence="3" key="1">
    <citation type="submission" date="2021-02" db="EMBL/GenBank/DDBJ databases">
        <authorList>
            <person name="Dougan E. K."/>
            <person name="Rhodes N."/>
            <person name="Thang M."/>
            <person name="Chan C."/>
        </authorList>
    </citation>
    <scope>NUCLEOTIDE SEQUENCE</scope>
</reference>
<gene>
    <name evidence="3" type="primary">btbd6a</name>
    <name evidence="3" type="ORF">SNAT2548_LOCUS34034</name>
</gene>
<name>A0A812V2H4_9DINO</name>
<dbReference type="EMBL" id="CAJNDS010002790">
    <property type="protein sequence ID" value="CAE7598212.1"/>
    <property type="molecule type" value="Genomic_DNA"/>
</dbReference>
<dbReference type="OrthoDB" id="416372at2759"/>
<evidence type="ECO:0000313" key="4">
    <source>
        <dbReference type="Proteomes" id="UP000604046"/>
    </source>
</evidence>
<accession>A0A812V2H4</accession>
<dbReference type="Gene3D" id="3.30.710.10">
    <property type="entry name" value="Potassium Channel Kv1.1, Chain A"/>
    <property type="match status" value="1"/>
</dbReference>